<keyword evidence="4 7" id="KW-1133">Transmembrane helix</keyword>
<evidence type="ECO:0000259" key="8">
    <source>
        <dbReference type="Pfam" id="PF13396"/>
    </source>
</evidence>
<evidence type="ECO:0000313" key="10">
    <source>
        <dbReference type="Proteomes" id="UP000035720"/>
    </source>
</evidence>
<evidence type="ECO:0000256" key="2">
    <source>
        <dbReference type="ARBA" id="ARBA00022475"/>
    </source>
</evidence>
<dbReference type="EMBL" id="CAJC01000174">
    <property type="protein sequence ID" value="CCI54179.1"/>
    <property type="molecule type" value="Genomic_DNA"/>
</dbReference>
<evidence type="ECO:0000256" key="7">
    <source>
        <dbReference type="SAM" id="Phobius"/>
    </source>
</evidence>
<keyword evidence="3 7" id="KW-0812">Transmembrane</keyword>
<reference evidence="9 10" key="1">
    <citation type="journal article" date="2013" name="ISME J.">
        <title>A metabolic model for members of the genus Tetrasphaera involved in enhanced biological phosphorus removal.</title>
        <authorList>
            <person name="Kristiansen R."/>
            <person name="Nguyen H.T.T."/>
            <person name="Saunders A.M."/>
            <person name="Nielsen J.L."/>
            <person name="Wimmer R."/>
            <person name="Le V.Q."/>
            <person name="McIlroy S.J."/>
            <person name="Petrovski S."/>
            <person name="Seviour R.J."/>
            <person name="Calteau A."/>
            <person name="Nielsen K.L."/>
            <person name="Nielsen P.H."/>
        </authorList>
    </citation>
    <scope>NUCLEOTIDE SEQUENCE [LARGE SCALE GENOMIC DNA]</scope>
    <source>
        <strain evidence="9 10">Ben 74</strain>
    </source>
</reference>
<evidence type="ECO:0000256" key="4">
    <source>
        <dbReference type="ARBA" id="ARBA00022989"/>
    </source>
</evidence>
<feature type="transmembrane region" description="Helical" evidence="7">
    <location>
        <begin position="35"/>
        <end position="55"/>
    </location>
</feature>
<dbReference type="AlphaFoldDB" id="A0A077MC20"/>
<evidence type="ECO:0000256" key="6">
    <source>
        <dbReference type="SAM" id="MobiDB-lite"/>
    </source>
</evidence>
<dbReference type="OrthoDB" id="3298527at2"/>
<dbReference type="Pfam" id="PF13396">
    <property type="entry name" value="PLDc_N"/>
    <property type="match status" value="1"/>
</dbReference>
<evidence type="ECO:0000256" key="5">
    <source>
        <dbReference type="ARBA" id="ARBA00023136"/>
    </source>
</evidence>
<dbReference type="GO" id="GO:0005886">
    <property type="term" value="C:plasma membrane"/>
    <property type="evidence" value="ECO:0007669"/>
    <property type="project" value="UniProtKB-SubCell"/>
</dbReference>
<keyword evidence="2" id="KW-1003">Cell membrane</keyword>
<name>A0A077MC20_9MICO</name>
<evidence type="ECO:0000256" key="1">
    <source>
        <dbReference type="ARBA" id="ARBA00004651"/>
    </source>
</evidence>
<dbReference type="STRING" id="1193518.BN13_610010"/>
<proteinExistence type="predicted"/>
<keyword evidence="10" id="KW-1185">Reference proteome</keyword>
<accession>A0A077MC20</accession>
<comment type="subcellular location">
    <subcellularLocation>
        <location evidence="1">Cell membrane</location>
        <topology evidence="1">Multi-pass membrane protein</topology>
    </subcellularLocation>
</comment>
<keyword evidence="5 7" id="KW-0472">Membrane</keyword>
<dbReference type="Proteomes" id="UP000035720">
    <property type="component" value="Unassembled WGS sequence"/>
</dbReference>
<feature type="domain" description="Cardiolipin synthase N-terminal" evidence="8">
    <location>
        <begin position="12"/>
        <end position="57"/>
    </location>
</feature>
<sequence>MLRFLPAILALVLAVYSVVDCVQTPDDRVRGLPKIVWVFVILLFPFAGSAAWWFAGRPGALPLPRREGTGGQRPRRPLGPDDDPDFLKNL</sequence>
<protein>
    <submittedName>
        <fullName evidence="9">Putative membrane protein</fullName>
    </submittedName>
</protein>
<organism evidence="9 10">
    <name type="scientific">Nostocoides jenkinsii Ben 74</name>
    <dbReference type="NCBI Taxonomy" id="1193518"/>
    <lineage>
        <taxon>Bacteria</taxon>
        <taxon>Bacillati</taxon>
        <taxon>Actinomycetota</taxon>
        <taxon>Actinomycetes</taxon>
        <taxon>Micrococcales</taxon>
        <taxon>Intrasporangiaceae</taxon>
        <taxon>Nostocoides</taxon>
    </lineage>
</organism>
<comment type="caution">
    <text evidence="9">The sequence shown here is derived from an EMBL/GenBank/DDBJ whole genome shotgun (WGS) entry which is preliminary data.</text>
</comment>
<gene>
    <name evidence="9" type="ORF">BN13_610010</name>
</gene>
<evidence type="ECO:0000256" key="3">
    <source>
        <dbReference type="ARBA" id="ARBA00022692"/>
    </source>
</evidence>
<feature type="region of interest" description="Disordered" evidence="6">
    <location>
        <begin position="61"/>
        <end position="90"/>
    </location>
</feature>
<dbReference type="InterPro" id="IPR027379">
    <property type="entry name" value="CLS_N"/>
</dbReference>
<evidence type="ECO:0000313" key="9">
    <source>
        <dbReference type="EMBL" id="CCI54179.1"/>
    </source>
</evidence>
<dbReference type="RefSeq" id="WP_048546608.1">
    <property type="nucleotide sequence ID" value="NZ_HF571038.1"/>
</dbReference>